<dbReference type="GO" id="GO:0005634">
    <property type="term" value="C:nucleus"/>
    <property type="evidence" value="ECO:0007669"/>
    <property type="project" value="UniProtKB-SubCell"/>
</dbReference>
<dbReference type="InterPro" id="IPR051098">
    <property type="entry name" value="NeuroDiff_E-box_TFs"/>
</dbReference>
<keyword evidence="3" id="KW-0805">Transcription regulation</keyword>
<dbReference type="PANTHER" id="PTHR11793:SF11">
    <property type="entry name" value="TRANSCRIPTION FACTOR 12"/>
    <property type="match status" value="1"/>
</dbReference>
<evidence type="ECO:0000256" key="3">
    <source>
        <dbReference type="ARBA" id="ARBA00023015"/>
    </source>
</evidence>
<evidence type="ECO:0000256" key="4">
    <source>
        <dbReference type="ARBA" id="ARBA00023125"/>
    </source>
</evidence>
<feature type="region of interest" description="Disordered" evidence="7">
    <location>
        <begin position="1"/>
        <end position="21"/>
    </location>
</feature>
<name>A0AAV6GK23_9TELE</name>
<evidence type="ECO:0000256" key="6">
    <source>
        <dbReference type="ARBA" id="ARBA00023242"/>
    </source>
</evidence>
<organism evidence="9 10">
    <name type="scientific">Alosa alosa</name>
    <name type="common">allis shad</name>
    <dbReference type="NCBI Taxonomy" id="278164"/>
    <lineage>
        <taxon>Eukaryota</taxon>
        <taxon>Metazoa</taxon>
        <taxon>Chordata</taxon>
        <taxon>Craniata</taxon>
        <taxon>Vertebrata</taxon>
        <taxon>Euteleostomi</taxon>
        <taxon>Actinopterygii</taxon>
        <taxon>Neopterygii</taxon>
        <taxon>Teleostei</taxon>
        <taxon>Clupei</taxon>
        <taxon>Clupeiformes</taxon>
        <taxon>Clupeoidei</taxon>
        <taxon>Clupeidae</taxon>
        <taxon>Alosa</taxon>
    </lineage>
</organism>
<keyword evidence="6" id="KW-0539">Nucleus</keyword>
<dbReference type="GO" id="GO:0000981">
    <property type="term" value="F:DNA-binding transcription factor activity, RNA polymerase II-specific"/>
    <property type="evidence" value="ECO:0007669"/>
    <property type="project" value="TreeGrafter"/>
</dbReference>
<evidence type="ECO:0000256" key="1">
    <source>
        <dbReference type="ARBA" id="ARBA00004123"/>
    </source>
</evidence>
<protein>
    <recommendedName>
        <fullName evidence="8">BHLH domain-containing protein</fullName>
    </recommendedName>
</protein>
<keyword evidence="4" id="KW-0238">DNA-binding</keyword>
<feature type="domain" description="BHLH" evidence="8">
    <location>
        <begin position="370"/>
        <end position="423"/>
    </location>
</feature>
<dbReference type="PROSITE" id="PS50888">
    <property type="entry name" value="BHLH"/>
    <property type="match status" value="1"/>
</dbReference>
<evidence type="ECO:0000256" key="2">
    <source>
        <dbReference type="ARBA" id="ARBA00022473"/>
    </source>
</evidence>
<evidence type="ECO:0000256" key="5">
    <source>
        <dbReference type="ARBA" id="ARBA00023163"/>
    </source>
</evidence>
<feature type="compositionally biased region" description="Polar residues" evidence="7">
    <location>
        <begin position="153"/>
        <end position="168"/>
    </location>
</feature>
<dbReference type="SMART" id="SM00353">
    <property type="entry name" value="HLH"/>
    <property type="match status" value="1"/>
</dbReference>
<accession>A0AAV6GK23</accession>
<feature type="compositionally biased region" description="Basic and acidic residues" evidence="7">
    <location>
        <begin position="325"/>
        <end position="342"/>
    </location>
</feature>
<comment type="caution">
    <text evidence="9">The sequence shown here is derived from an EMBL/GenBank/DDBJ whole genome shotgun (WGS) entry which is preliminary data.</text>
</comment>
<keyword evidence="5" id="KW-0804">Transcription</keyword>
<comment type="subcellular location">
    <subcellularLocation>
        <location evidence="1">Nucleus</location>
    </subcellularLocation>
</comment>
<dbReference type="SUPFAM" id="SSF47459">
    <property type="entry name" value="HLH, helix-loop-helix DNA-binding domain"/>
    <property type="match status" value="1"/>
</dbReference>
<evidence type="ECO:0000256" key="7">
    <source>
        <dbReference type="SAM" id="MobiDB-lite"/>
    </source>
</evidence>
<evidence type="ECO:0000259" key="8">
    <source>
        <dbReference type="PROSITE" id="PS50888"/>
    </source>
</evidence>
<feature type="region of interest" description="Disordered" evidence="7">
    <location>
        <begin position="241"/>
        <end position="268"/>
    </location>
</feature>
<dbReference type="CDD" id="cd18944">
    <property type="entry name" value="bHLH_E-protein_E2A_TCF3"/>
    <property type="match status" value="1"/>
</dbReference>
<dbReference type="InterPro" id="IPR011598">
    <property type="entry name" value="bHLH_dom"/>
</dbReference>
<gene>
    <name evidence="9" type="ORF">AALO_G00154440</name>
</gene>
<dbReference type="AlphaFoldDB" id="A0AAV6GK23"/>
<dbReference type="Gene3D" id="4.10.280.10">
    <property type="entry name" value="Helix-loop-helix DNA-binding domain"/>
    <property type="match status" value="1"/>
</dbReference>
<dbReference type="EMBL" id="JADWDJ010000011">
    <property type="protein sequence ID" value="KAG5273697.1"/>
    <property type="molecule type" value="Genomic_DNA"/>
</dbReference>
<feature type="compositionally biased region" description="Basic and acidic residues" evidence="7">
    <location>
        <begin position="361"/>
        <end position="373"/>
    </location>
</feature>
<dbReference type="PANTHER" id="PTHR11793">
    <property type="entry name" value="BASIC HELIX-LOOP-HELIX TRANSCRIPTION FACTOR"/>
    <property type="match status" value="1"/>
</dbReference>
<dbReference type="Proteomes" id="UP000823561">
    <property type="component" value="Chromosome 11"/>
</dbReference>
<feature type="region of interest" description="Disordered" evidence="7">
    <location>
        <begin position="147"/>
        <end position="173"/>
    </location>
</feature>
<proteinExistence type="predicted"/>
<dbReference type="GO" id="GO:0000978">
    <property type="term" value="F:RNA polymerase II cis-regulatory region sequence-specific DNA binding"/>
    <property type="evidence" value="ECO:0007669"/>
    <property type="project" value="TreeGrafter"/>
</dbReference>
<keyword evidence="2" id="KW-0217">Developmental protein</keyword>
<dbReference type="Pfam" id="PF00010">
    <property type="entry name" value="HLH"/>
    <property type="match status" value="1"/>
</dbReference>
<feature type="region of interest" description="Disordered" evidence="7">
    <location>
        <begin position="317"/>
        <end position="373"/>
    </location>
</feature>
<dbReference type="GO" id="GO:0046983">
    <property type="term" value="F:protein dimerization activity"/>
    <property type="evidence" value="ECO:0007669"/>
    <property type="project" value="InterPro"/>
</dbReference>
<sequence>MVEAYAPPSVSEGLSPSHSSTKLPGTAISSLLLDGATNSPNLWSSSNGITLSGHGATLGTQCAGQSLSGNYGNVPSHKRQSLSPHAMSMSKANKSLPPMSTFHRTSGSKAVLATGAQRFIASEGSQTGDALGKALASIYSLDPSGSFSSSASTPVRSQSPLTATTGSSPWPPVTVQTILPPCYDTMLHSVMEDRLDRLDDAIHVLRNHAVGEPFSTLTNELHSPLPLPGHEPITAIRPNFSTSQSSPVVGPARGEPANPSPLSTPRIPPTADLTNQGDGFRGIDSLLLPAALPVGLGSAARVPLVLKVETMEGDTHTHTLLHTHSSCEFRSDEDSDARESKTPGEMTTRNSSIHEDEDLTPEQKAERERERRLANNARERLRVRDINEAFQELGRMCQLHLQSEKPQTKLLILHQAVTVILSLEQQVRERNLNPKAACLRRREESVTPPTLDPQSVHAALHVGLPDTLTGPL</sequence>
<dbReference type="FunFam" id="4.10.280.10:FF:000001">
    <property type="entry name" value="Putative transcription factor 12"/>
    <property type="match status" value="1"/>
</dbReference>
<evidence type="ECO:0000313" key="9">
    <source>
        <dbReference type="EMBL" id="KAG5273697.1"/>
    </source>
</evidence>
<dbReference type="GO" id="GO:0000785">
    <property type="term" value="C:chromatin"/>
    <property type="evidence" value="ECO:0007669"/>
    <property type="project" value="TreeGrafter"/>
</dbReference>
<dbReference type="GO" id="GO:0005667">
    <property type="term" value="C:transcription regulator complex"/>
    <property type="evidence" value="ECO:0007669"/>
    <property type="project" value="TreeGrafter"/>
</dbReference>
<reference evidence="9" key="1">
    <citation type="submission" date="2020-10" db="EMBL/GenBank/DDBJ databases">
        <title>Chromosome-scale genome assembly of the Allis shad, Alosa alosa.</title>
        <authorList>
            <person name="Margot Z."/>
            <person name="Christophe K."/>
            <person name="Cabau C."/>
            <person name="Louis A."/>
            <person name="Berthelot C."/>
            <person name="Parey E."/>
            <person name="Roest Crollius H."/>
            <person name="Montfort J."/>
            <person name="Robinson-Rechavi M."/>
            <person name="Bucao C."/>
            <person name="Bouchez O."/>
            <person name="Gislard M."/>
            <person name="Lluch J."/>
            <person name="Milhes M."/>
            <person name="Lampietro C."/>
            <person name="Lopez Roques C."/>
            <person name="Donnadieu C."/>
            <person name="Braasch I."/>
            <person name="Desvignes T."/>
            <person name="Postlethwait J."/>
            <person name="Bobe J."/>
            <person name="Guiguen Y."/>
        </authorList>
    </citation>
    <scope>NUCLEOTIDE SEQUENCE</scope>
    <source>
        <strain evidence="9">M-15738</strain>
        <tissue evidence="9">Blood</tissue>
    </source>
</reference>
<dbReference type="InterPro" id="IPR036638">
    <property type="entry name" value="HLH_DNA-bd_sf"/>
</dbReference>
<feature type="compositionally biased region" description="Polar residues" evidence="7">
    <location>
        <begin position="12"/>
        <end position="21"/>
    </location>
</feature>
<keyword evidence="10" id="KW-1185">Reference proteome</keyword>
<evidence type="ECO:0000313" key="10">
    <source>
        <dbReference type="Proteomes" id="UP000823561"/>
    </source>
</evidence>